<dbReference type="PANTHER" id="PTHR39639:SF1">
    <property type="entry name" value="DUF262 DOMAIN-CONTAINING PROTEIN"/>
    <property type="match status" value="1"/>
</dbReference>
<dbReference type="Proteomes" id="UP001139193">
    <property type="component" value="Unassembled WGS sequence"/>
</dbReference>
<dbReference type="Pfam" id="PF03235">
    <property type="entry name" value="GmrSD_N"/>
    <property type="match status" value="1"/>
</dbReference>
<organism evidence="3 4">
    <name type="scientific">Hymenobacter cyanobacteriorum</name>
    <dbReference type="NCBI Taxonomy" id="2926463"/>
    <lineage>
        <taxon>Bacteria</taxon>
        <taxon>Pseudomonadati</taxon>
        <taxon>Bacteroidota</taxon>
        <taxon>Cytophagia</taxon>
        <taxon>Cytophagales</taxon>
        <taxon>Hymenobacteraceae</taxon>
        <taxon>Hymenobacter</taxon>
    </lineage>
</organism>
<evidence type="ECO:0000313" key="3">
    <source>
        <dbReference type="EMBL" id="MCI1188741.1"/>
    </source>
</evidence>
<dbReference type="AlphaFoldDB" id="A0A9X1VM84"/>
<protein>
    <submittedName>
        <fullName evidence="3">DUF262 domain-containing protein</fullName>
    </submittedName>
</protein>
<feature type="region of interest" description="Disordered" evidence="1">
    <location>
        <begin position="45"/>
        <end position="90"/>
    </location>
</feature>
<dbReference type="RefSeq" id="WP_241937003.1">
    <property type="nucleotide sequence ID" value="NZ_JALBGC010000004.1"/>
</dbReference>
<name>A0A9X1VM84_9BACT</name>
<dbReference type="PANTHER" id="PTHR39639">
    <property type="entry name" value="CHROMOSOME 16, WHOLE GENOME SHOTGUN SEQUENCE"/>
    <property type="match status" value="1"/>
</dbReference>
<dbReference type="EMBL" id="JALBGC010000004">
    <property type="protein sequence ID" value="MCI1188741.1"/>
    <property type="molecule type" value="Genomic_DNA"/>
</dbReference>
<gene>
    <name evidence="3" type="ORF">MON38_15040</name>
</gene>
<evidence type="ECO:0000256" key="1">
    <source>
        <dbReference type="SAM" id="MobiDB-lite"/>
    </source>
</evidence>
<feature type="domain" description="GmrSD restriction endonucleases N-terminal" evidence="2">
    <location>
        <begin position="115"/>
        <end position="251"/>
    </location>
</feature>
<reference evidence="3" key="1">
    <citation type="submission" date="2022-03" db="EMBL/GenBank/DDBJ databases">
        <title>Bacterial whole genome sequence for Hymenobacter sp. DH14.</title>
        <authorList>
            <person name="Le V."/>
        </authorList>
    </citation>
    <scope>NUCLEOTIDE SEQUENCE</scope>
    <source>
        <strain evidence="3">DH14</strain>
    </source>
</reference>
<comment type="caution">
    <text evidence="3">The sequence shown here is derived from an EMBL/GenBank/DDBJ whole genome shotgun (WGS) entry which is preliminary data.</text>
</comment>
<evidence type="ECO:0000259" key="2">
    <source>
        <dbReference type="Pfam" id="PF03235"/>
    </source>
</evidence>
<proteinExistence type="predicted"/>
<sequence>MSVLLRVRILHSVPTHVPVLLPGDEPTLSANEANQLIADGLAELAPLPDPVPASRGDEATATDTTQAGVEQETIESDSPTDSTDPAAITQPFDPAKIDIQTRQGSIDTILKRLKHGEINLQTPFQRQADLWKDREQSRLIESILIRFPLPAFYFDGSNPEKWLVVDGLQRLSSLRRFVIDKDLKLRGLEYLKQFENMGYDDLPRPLQRTIEETQITQYIIQAGTPERVKFNLFKRINTGGLTLTSQEIRHALNQGVPADFVAELAESPAFLTATGGSISPRRMDDRDFVMRFIAFYLRPYEKYVPELDTYLNAQMATLATLAPVERASLKADFEHAMLLAHDIFGRQAFRKLTTLTPKGVNPINKALFEVWSVCLSRLTPAQGKALIDRKREVLKALVRLIKSDQFLRAISAATGDRRRVIERFSAVEHLIVAELRATDVDAFVPDFVMAPTTSQQLPPFIDTL</sequence>
<keyword evidence="4" id="KW-1185">Reference proteome</keyword>
<dbReference type="InterPro" id="IPR004919">
    <property type="entry name" value="GmrSD_N"/>
</dbReference>
<accession>A0A9X1VM84</accession>
<evidence type="ECO:0000313" key="4">
    <source>
        <dbReference type="Proteomes" id="UP001139193"/>
    </source>
</evidence>